<feature type="region of interest" description="Disordered" evidence="1">
    <location>
        <begin position="56"/>
        <end position="78"/>
    </location>
</feature>
<feature type="compositionally biased region" description="Low complexity" evidence="1">
    <location>
        <begin position="63"/>
        <end position="72"/>
    </location>
</feature>
<reference evidence="2" key="1">
    <citation type="journal article" date="2015" name="Front. Microbiol.">
        <title>Combining genomic sequencing methods to explore viral diversity and reveal potential virus-host interactions.</title>
        <authorList>
            <person name="Chow C.E."/>
            <person name="Winget D.M."/>
            <person name="White R.A.III."/>
            <person name="Hallam S.J."/>
            <person name="Suttle C.A."/>
        </authorList>
    </citation>
    <scope>NUCLEOTIDE SEQUENCE</scope>
    <source>
        <strain evidence="2">Anoxic2_2</strain>
    </source>
</reference>
<organism evidence="2">
    <name type="scientific">uncultured marine virus</name>
    <dbReference type="NCBI Taxonomy" id="186617"/>
    <lineage>
        <taxon>Viruses</taxon>
        <taxon>environmental samples</taxon>
    </lineage>
</organism>
<proteinExistence type="predicted"/>
<dbReference type="EMBL" id="KR029586">
    <property type="protein sequence ID" value="AKH46783.1"/>
    <property type="molecule type" value="Genomic_DNA"/>
</dbReference>
<accession>A0A0F7L5H6</accession>
<sequence length="78" mass="8360">MYFSINLLAKDLNDSPFSAVSSHKSLITAITLSNISSSVIISLSIRSSPLNLGTPTPSLTPALQQSNSLLQSKSRIRE</sequence>
<reference evidence="2" key="2">
    <citation type="submission" date="2015-03" db="EMBL/GenBank/DDBJ databases">
        <authorList>
            <person name="Chow C.-E.T."/>
            <person name="Winget D.M."/>
            <person name="White R.A.III."/>
            <person name="Hallam S.J."/>
            <person name="Suttle C.A."/>
        </authorList>
    </citation>
    <scope>NUCLEOTIDE SEQUENCE</scope>
    <source>
        <strain evidence="2">Anoxic2_2</strain>
    </source>
</reference>
<evidence type="ECO:0000256" key="1">
    <source>
        <dbReference type="SAM" id="MobiDB-lite"/>
    </source>
</evidence>
<evidence type="ECO:0000313" key="2">
    <source>
        <dbReference type="EMBL" id="AKH46783.1"/>
    </source>
</evidence>
<protein>
    <submittedName>
        <fullName evidence="2">Uncharacterized protein</fullName>
    </submittedName>
</protein>
<name>A0A0F7L5H6_9VIRU</name>